<dbReference type="InterPro" id="IPR017517">
    <property type="entry name" value="Maleyloyr_isom"/>
</dbReference>
<name>A0ABV8I5X3_9ACTN</name>
<proteinExistence type="predicted"/>
<dbReference type="InterPro" id="IPR017520">
    <property type="entry name" value="CHP03086"/>
</dbReference>
<evidence type="ECO:0000313" key="1">
    <source>
        <dbReference type="EMBL" id="MFC4059571.1"/>
    </source>
</evidence>
<protein>
    <submittedName>
        <fullName evidence="1">TIGR03086 family metal-binding protein</fullName>
    </submittedName>
</protein>
<reference evidence="2" key="1">
    <citation type="journal article" date="2019" name="Int. J. Syst. Evol. Microbiol.">
        <title>The Global Catalogue of Microorganisms (GCM) 10K type strain sequencing project: providing services to taxonomists for standard genome sequencing and annotation.</title>
        <authorList>
            <consortium name="The Broad Institute Genomics Platform"/>
            <consortium name="The Broad Institute Genome Sequencing Center for Infectious Disease"/>
            <person name="Wu L."/>
            <person name="Ma J."/>
        </authorList>
    </citation>
    <scope>NUCLEOTIDE SEQUENCE [LARGE SCALE GENOMIC DNA]</scope>
    <source>
        <strain evidence="2">TBRC 4489</strain>
    </source>
</reference>
<accession>A0ABV8I5X3</accession>
<keyword evidence="2" id="KW-1185">Reference proteome</keyword>
<dbReference type="Proteomes" id="UP001595850">
    <property type="component" value="Unassembled WGS sequence"/>
</dbReference>
<evidence type="ECO:0000313" key="2">
    <source>
        <dbReference type="Proteomes" id="UP001595850"/>
    </source>
</evidence>
<organism evidence="1 2">
    <name type="scientific">Planomonospora corallina</name>
    <dbReference type="NCBI Taxonomy" id="1806052"/>
    <lineage>
        <taxon>Bacteria</taxon>
        <taxon>Bacillati</taxon>
        <taxon>Actinomycetota</taxon>
        <taxon>Actinomycetes</taxon>
        <taxon>Streptosporangiales</taxon>
        <taxon>Streptosporangiaceae</taxon>
        <taxon>Planomonospora</taxon>
    </lineage>
</organism>
<dbReference type="InterPro" id="IPR034660">
    <property type="entry name" value="DinB/YfiT-like"/>
</dbReference>
<dbReference type="NCBIfam" id="TIGR03086">
    <property type="entry name" value="TIGR03086 family metal-binding protein"/>
    <property type="match status" value="1"/>
</dbReference>
<dbReference type="NCBIfam" id="TIGR03083">
    <property type="entry name" value="maleylpyruvate isomerase family mycothiol-dependent enzyme"/>
    <property type="match status" value="1"/>
</dbReference>
<gene>
    <name evidence="1" type="ORF">ACFOWE_14805</name>
</gene>
<sequence>MRALVDHVVDEIRQFAAVTAGGERHHDGADVIGDDWSAAHRAAADELLAAWRRSGALDRPQRPPFREIPALWAVGQHVTELVIHAWDIARATGQQADLDPELGLVALRCGRETLRPEFRGDETEGHHIAAEVPVPDDAPLYDRIAAFGGRDPLWGRSSGA</sequence>
<dbReference type="EMBL" id="JBHSBM010000017">
    <property type="protein sequence ID" value="MFC4059571.1"/>
    <property type="molecule type" value="Genomic_DNA"/>
</dbReference>
<comment type="caution">
    <text evidence="1">The sequence shown here is derived from an EMBL/GenBank/DDBJ whole genome shotgun (WGS) entry which is preliminary data.</text>
</comment>
<dbReference type="RefSeq" id="WP_377287972.1">
    <property type="nucleotide sequence ID" value="NZ_JBHSBM010000017.1"/>
</dbReference>
<dbReference type="SUPFAM" id="SSF109854">
    <property type="entry name" value="DinB/YfiT-like putative metalloenzymes"/>
    <property type="match status" value="1"/>
</dbReference>